<feature type="non-terminal residue" evidence="2">
    <location>
        <position position="129"/>
    </location>
</feature>
<dbReference type="Proteomes" id="UP000044602">
    <property type="component" value="Unassembled WGS sequence"/>
</dbReference>
<sequence length="129" mass="14709">MPTISRLGSPSMSAQYSPKGRTTPSRLKPRKTTPPLVLLHATLLPLRWPWADVLEAAPSDVLSPEAKTLRDYWRRLHDRLDDTVCDRGVLLPHPQNDFEVLEERLLDALDLPLRRRARILECGHYLGPS</sequence>
<dbReference type="EMBL" id="CVQH01022467">
    <property type="protein sequence ID" value="CRK33147.1"/>
    <property type="molecule type" value="Genomic_DNA"/>
</dbReference>
<organism evidence="2 3">
    <name type="scientific">Verticillium longisporum</name>
    <name type="common">Verticillium dahliae var. longisporum</name>
    <dbReference type="NCBI Taxonomy" id="100787"/>
    <lineage>
        <taxon>Eukaryota</taxon>
        <taxon>Fungi</taxon>
        <taxon>Dikarya</taxon>
        <taxon>Ascomycota</taxon>
        <taxon>Pezizomycotina</taxon>
        <taxon>Sordariomycetes</taxon>
        <taxon>Hypocreomycetidae</taxon>
        <taxon>Glomerellales</taxon>
        <taxon>Plectosphaerellaceae</taxon>
        <taxon>Verticillium</taxon>
    </lineage>
</organism>
<evidence type="ECO:0000256" key="1">
    <source>
        <dbReference type="SAM" id="MobiDB-lite"/>
    </source>
</evidence>
<evidence type="ECO:0000313" key="3">
    <source>
        <dbReference type="Proteomes" id="UP000044602"/>
    </source>
</evidence>
<accession>A0A0G4MG14</accession>
<protein>
    <submittedName>
        <fullName evidence="2">Uncharacterized protein</fullName>
    </submittedName>
</protein>
<reference evidence="2 3" key="1">
    <citation type="submission" date="2015-05" db="EMBL/GenBank/DDBJ databases">
        <authorList>
            <person name="Wang D.B."/>
            <person name="Wang M."/>
        </authorList>
    </citation>
    <scope>NUCLEOTIDE SEQUENCE [LARGE SCALE GENOMIC DNA]</scope>
    <source>
        <strain evidence="2">VL1</strain>
    </source>
</reference>
<feature type="region of interest" description="Disordered" evidence="1">
    <location>
        <begin position="1"/>
        <end position="32"/>
    </location>
</feature>
<name>A0A0G4MG14_VERLO</name>
<feature type="compositionally biased region" description="Polar residues" evidence="1">
    <location>
        <begin position="1"/>
        <end position="25"/>
    </location>
</feature>
<proteinExistence type="predicted"/>
<gene>
    <name evidence="2" type="ORF">BN1708_019201</name>
</gene>
<keyword evidence="3" id="KW-1185">Reference proteome</keyword>
<evidence type="ECO:0000313" key="2">
    <source>
        <dbReference type="EMBL" id="CRK33147.1"/>
    </source>
</evidence>
<dbReference type="STRING" id="100787.A0A0G4MG14"/>
<dbReference type="AlphaFoldDB" id="A0A0G4MG14"/>